<organism evidence="5 6">
    <name type="scientific">Streptomyces populi</name>
    <dbReference type="NCBI Taxonomy" id="2058924"/>
    <lineage>
        <taxon>Bacteria</taxon>
        <taxon>Bacillati</taxon>
        <taxon>Actinomycetota</taxon>
        <taxon>Actinomycetes</taxon>
        <taxon>Kitasatosporales</taxon>
        <taxon>Streptomycetaceae</taxon>
        <taxon>Streptomyces</taxon>
    </lineage>
</organism>
<keyword evidence="3" id="KW-0812">Transmembrane</keyword>
<accession>A0A2I0SED7</accession>
<sequence length="400" mass="42544">MGRVGNRRMSVDRLVEQPSGRGLVAIPLALIVVITVVDIRSPTDVHLGPLLVIAPTLTASLAGPGLTALVGALAVAAQVVIASLHGGLGTTNHIAQIIALVVLSALVVFVCHVRERRARELARARSVAETAQRVLLRPPPRRIGPLRVAWLYLAAEDDTQIGGDLFAVSRAAGASTRVIIGDVRGKGLAAIGEASVVLGAFREGAHRYATLPELTAALEVSVCRDLDEVADTEHDPGEHFITALVLDIPDDDARVEMINCGHPPPLLLRGHRVSVLHAQHPVPPLGMCELPASSHRTDPFSFESGDFLLLYTDGVIEARSPDGAFYPLAERVAAFPASSPDVLLRHIHDDLVRHIGDQPGDDAAFLVVERTAAHHLHLPHLPVDGRHRPGSDGPPPPAPR</sequence>
<feature type="transmembrane region" description="Helical" evidence="3">
    <location>
        <begin position="20"/>
        <end position="39"/>
    </location>
</feature>
<dbReference type="Proteomes" id="UP000236178">
    <property type="component" value="Unassembled WGS sequence"/>
</dbReference>
<feature type="region of interest" description="Disordered" evidence="2">
    <location>
        <begin position="378"/>
        <end position="400"/>
    </location>
</feature>
<evidence type="ECO:0000313" key="5">
    <source>
        <dbReference type="EMBL" id="PKT68269.1"/>
    </source>
</evidence>
<keyword evidence="1" id="KW-0378">Hydrolase</keyword>
<feature type="transmembrane region" description="Helical" evidence="3">
    <location>
        <begin position="51"/>
        <end position="81"/>
    </location>
</feature>
<evidence type="ECO:0000256" key="1">
    <source>
        <dbReference type="ARBA" id="ARBA00022801"/>
    </source>
</evidence>
<evidence type="ECO:0000313" key="6">
    <source>
        <dbReference type="Proteomes" id="UP000236178"/>
    </source>
</evidence>
<evidence type="ECO:0000256" key="2">
    <source>
        <dbReference type="SAM" id="MobiDB-lite"/>
    </source>
</evidence>
<feature type="transmembrane region" description="Helical" evidence="3">
    <location>
        <begin position="93"/>
        <end position="113"/>
    </location>
</feature>
<dbReference type="GO" id="GO:0016791">
    <property type="term" value="F:phosphatase activity"/>
    <property type="evidence" value="ECO:0007669"/>
    <property type="project" value="TreeGrafter"/>
</dbReference>
<reference evidence="5 6" key="1">
    <citation type="submission" date="2017-12" db="EMBL/GenBank/DDBJ databases">
        <title>Streptomyces populusis sp. nov., a novel endophytic actinobacterium isolated from stems of Populus adenopoda Maxim.</title>
        <authorList>
            <person name="Wang Z."/>
        </authorList>
    </citation>
    <scope>NUCLEOTIDE SEQUENCE [LARGE SCALE GENOMIC DNA]</scope>
    <source>
        <strain evidence="5 6">A249</strain>
    </source>
</reference>
<dbReference type="SMART" id="SM00331">
    <property type="entry name" value="PP2C_SIG"/>
    <property type="match status" value="1"/>
</dbReference>
<evidence type="ECO:0000256" key="3">
    <source>
        <dbReference type="SAM" id="Phobius"/>
    </source>
</evidence>
<proteinExistence type="predicted"/>
<dbReference type="FunFam" id="3.60.40.10:FF:000058">
    <property type="entry name" value="Stage II sporulation protein E"/>
    <property type="match status" value="1"/>
</dbReference>
<gene>
    <name evidence="5" type="ORF">CW362_35895</name>
</gene>
<keyword evidence="3" id="KW-0472">Membrane</keyword>
<dbReference type="Pfam" id="PF07228">
    <property type="entry name" value="SpoIIE"/>
    <property type="match status" value="1"/>
</dbReference>
<dbReference type="InterPro" id="IPR001932">
    <property type="entry name" value="PPM-type_phosphatase-like_dom"/>
</dbReference>
<dbReference type="EMBL" id="PJOS01000119">
    <property type="protein sequence ID" value="PKT68269.1"/>
    <property type="molecule type" value="Genomic_DNA"/>
</dbReference>
<feature type="domain" description="PPM-type phosphatase" evidence="4">
    <location>
        <begin position="146"/>
        <end position="370"/>
    </location>
</feature>
<dbReference type="AlphaFoldDB" id="A0A2I0SED7"/>
<comment type="caution">
    <text evidence="5">The sequence shown here is derived from an EMBL/GenBank/DDBJ whole genome shotgun (WGS) entry which is preliminary data.</text>
</comment>
<dbReference type="PANTHER" id="PTHR43156:SF2">
    <property type="entry name" value="STAGE II SPORULATION PROTEIN E"/>
    <property type="match status" value="1"/>
</dbReference>
<dbReference type="InterPro" id="IPR052016">
    <property type="entry name" value="Bact_Sigma-Reg"/>
</dbReference>
<dbReference type="OrthoDB" id="311904at2"/>
<dbReference type="InterPro" id="IPR036457">
    <property type="entry name" value="PPM-type-like_dom_sf"/>
</dbReference>
<evidence type="ECO:0000259" key="4">
    <source>
        <dbReference type="SMART" id="SM00331"/>
    </source>
</evidence>
<protein>
    <submittedName>
        <fullName evidence="5">Protein phosphatase</fullName>
    </submittedName>
</protein>
<keyword evidence="3" id="KW-1133">Transmembrane helix</keyword>
<dbReference type="SUPFAM" id="SSF81606">
    <property type="entry name" value="PP2C-like"/>
    <property type="match status" value="1"/>
</dbReference>
<keyword evidence="6" id="KW-1185">Reference proteome</keyword>
<name>A0A2I0SED7_9ACTN</name>
<dbReference type="Gene3D" id="3.60.40.10">
    <property type="entry name" value="PPM-type phosphatase domain"/>
    <property type="match status" value="1"/>
</dbReference>
<dbReference type="PANTHER" id="PTHR43156">
    <property type="entry name" value="STAGE II SPORULATION PROTEIN E-RELATED"/>
    <property type="match status" value="1"/>
</dbReference>